<dbReference type="InterPro" id="IPR011576">
    <property type="entry name" value="Pyridox_Oxase_N"/>
</dbReference>
<evidence type="ECO:0000313" key="2">
    <source>
        <dbReference type="EMBL" id="ONG38517.1"/>
    </source>
</evidence>
<comment type="caution">
    <text evidence="2">The sequence shown here is derived from an EMBL/GenBank/DDBJ whole genome shotgun (WGS) entry which is preliminary data.</text>
</comment>
<sequence length="160" mass="18188">MDLVKSWNAIKEIFTQAQSSSMYCSIASVSQQGQPHLTPIGTIFLRHDQTGYFFDSYTHQLAENIKTNPKVCIMAVNASKGFWFKSLLVGRFSTIPAVRLYGEIGELRLATAQEIATVQKRISPLRWTKGSQLIWSNFTHVRDIRFSQAKPIEYPAMMPE</sequence>
<organism evidence="2 3">
    <name type="scientific">Alkanindiges hydrocarboniclasticus</name>
    <dbReference type="NCBI Taxonomy" id="1907941"/>
    <lineage>
        <taxon>Bacteria</taxon>
        <taxon>Pseudomonadati</taxon>
        <taxon>Pseudomonadota</taxon>
        <taxon>Gammaproteobacteria</taxon>
        <taxon>Moraxellales</taxon>
        <taxon>Moraxellaceae</taxon>
        <taxon>Alkanindiges</taxon>
    </lineage>
</organism>
<proteinExistence type="predicted"/>
<protein>
    <submittedName>
        <fullName evidence="2">Pyridoxamine 5'-phosphate oxidase</fullName>
    </submittedName>
</protein>
<dbReference type="Pfam" id="PF01243">
    <property type="entry name" value="PNPOx_N"/>
    <property type="match status" value="1"/>
</dbReference>
<dbReference type="Proteomes" id="UP000192132">
    <property type="component" value="Unassembled WGS sequence"/>
</dbReference>
<evidence type="ECO:0000259" key="1">
    <source>
        <dbReference type="Pfam" id="PF01243"/>
    </source>
</evidence>
<gene>
    <name evidence="2" type="ORF">BKE30_12225</name>
</gene>
<dbReference type="EMBL" id="MLCN01000032">
    <property type="protein sequence ID" value="ONG38517.1"/>
    <property type="molecule type" value="Genomic_DNA"/>
</dbReference>
<evidence type="ECO:0000313" key="3">
    <source>
        <dbReference type="Proteomes" id="UP000192132"/>
    </source>
</evidence>
<dbReference type="RefSeq" id="WP_076878888.1">
    <property type="nucleotide sequence ID" value="NZ_MLCN01000032.1"/>
</dbReference>
<keyword evidence="3" id="KW-1185">Reference proteome</keyword>
<accession>A0A1S8CRL8</accession>
<dbReference type="InterPro" id="IPR012349">
    <property type="entry name" value="Split_barrel_FMN-bd"/>
</dbReference>
<dbReference type="OrthoDB" id="1161330at2"/>
<reference evidence="2 3" key="1">
    <citation type="submission" date="2016-10" db="EMBL/GenBank/DDBJ databases">
        <title>Draft Genome sequence of Alkanindiges sp. strain H1.</title>
        <authorList>
            <person name="Subhash Y."/>
            <person name="Lee S."/>
        </authorList>
    </citation>
    <scope>NUCLEOTIDE SEQUENCE [LARGE SCALE GENOMIC DNA]</scope>
    <source>
        <strain evidence="2 3">H1</strain>
    </source>
</reference>
<dbReference type="SUPFAM" id="SSF50475">
    <property type="entry name" value="FMN-binding split barrel"/>
    <property type="match status" value="1"/>
</dbReference>
<feature type="domain" description="Pyridoxamine 5'-phosphate oxidase N-terminal" evidence="1">
    <location>
        <begin position="20"/>
        <end position="110"/>
    </location>
</feature>
<name>A0A1S8CRL8_9GAMM</name>
<dbReference type="Gene3D" id="2.30.110.10">
    <property type="entry name" value="Electron Transport, Fmn-binding Protein, Chain A"/>
    <property type="match status" value="1"/>
</dbReference>
<dbReference type="AlphaFoldDB" id="A0A1S8CRL8"/>